<keyword evidence="9" id="KW-1185">Reference proteome</keyword>
<feature type="compositionally biased region" description="Polar residues" evidence="6">
    <location>
        <begin position="210"/>
        <end position="226"/>
    </location>
</feature>
<dbReference type="InterPro" id="IPR019437">
    <property type="entry name" value="TPP1/Est3"/>
</dbReference>
<feature type="region of interest" description="Disordered" evidence="6">
    <location>
        <begin position="349"/>
        <end position="375"/>
    </location>
</feature>
<dbReference type="Pfam" id="PF10341">
    <property type="entry name" value="TPP1"/>
    <property type="match status" value="1"/>
</dbReference>
<gene>
    <name evidence="8" type="ORF">BKCO1_9000113</name>
</gene>
<feature type="compositionally biased region" description="Basic and acidic residues" evidence="6">
    <location>
        <begin position="847"/>
        <end position="858"/>
    </location>
</feature>
<feature type="region of interest" description="Disordered" evidence="6">
    <location>
        <begin position="404"/>
        <end position="424"/>
    </location>
</feature>
<feature type="compositionally biased region" description="Polar residues" evidence="6">
    <location>
        <begin position="1244"/>
        <end position="1261"/>
    </location>
</feature>
<feature type="compositionally biased region" description="Polar residues" evidence="6">
    <location>
        <begin position="657"/>
        <end position="671"/>
    </location>
</feature>
<evidence type="ECO:0000313" key="8">
    <source>
        <dbReference type="EMBL" id="OJD36823.1"/>
    </source>
</evidence>
<dbReference type="Gene3D" id="2.40.50.960">
    <property type="match status" value="1"/>
</dbReference>
<feature type="region of interest" description="Disordered" evidence="6">
    <location>
        <begin position="497"/>
        <end position="973"/>
    </location>
</feature>
<feature type="compositionally biased region" description="Polar residues" evidence="6">
    <location>
        <begin position="738"/>
        <end position="752"/>
    </location>
</feature>
<feature type="compositionally biased region" description="Polar residues" evidence="6">
    <location>
        <begin position="302"/>
        <end position="314"/>
    </location>
</feature>
<evidence type="ECO:0000256" key="6">
    <source>
        <dbReference type="SAM" id="MobiDB-lite"/>
    </source>
</evidence>
<feature type="compositionally biased region" description="Low complexity" evidence="6">
    <location>
        <begin position="404"/>
        <end position="414"/>
    </location>
</feature>
<reference evidence="8 9" key="1">
    <citation type="submission" date="2016-10" db="EMBL/GenBank/DDBJ databases">
        <title>Proteomics and genomics reveal pathogen-plant mechanisms compatible with a hemibiotrophic lifestyle of Diplodia corticola.</title>
        <authorList>
            <person name="Fernandes I."/>
            <person name="De Jonge R."/>
            <person name="Van De Peer Y."/>
            <person name="Devreese B."/>
            <person name="Alves A."/>
            <person name="Esteves A.C."/>
        </authorList>
    </citation>
    <scope>NUCLEOTIDE SEQUENCE [LARGE SCALE GENOMIC DNA]</scope>
    <source>
        <strain evidence="8 9">CBS 112549</strain>
    </source>
</reference>
<feature type="region of interest" description="Disordered" evidence="6">
    <location>
        <begin position="1205"/>
        <end position="1461"/>
    </location>
</feature>
<dbReference type="RefSeq" id="XP_020133083.1">
    <property type="nucleotide sequence ID" value="XM_020279753.1"/>
</dbReference>
<evidence type="ECO:0000256" key="5">
    <source>
        <dbReference type="ARBA" id="ARBA00023242"/>
    </source>
</evidence>
<feature type="compositionally biased region" description="Basic and acidic residues" evidence="6">
    <location>
        <begin position="624"/>
        <end position="640"/>
    </location>
</feature>
<sequence>MSGNQPYGILQPWLAATVEDEVEGAMGYWEMSPSQRAKCTASQALEVMYEDDGSNLRMEVYRNVKDKAFVQLVEFTQVEDDEPIDAVVSDSESSIKIRFSKKLREQLEEKMRRRITQCTKGGMVRLKQFEIIVPRFNASDGDPMHLLLKDAELYGGHGAAVYGHPRPIETSPKIRRLLRRFHRTHSENGSDDSASEHTPEGSDDEVLSQGDPSEASQSQFGTQAPFSQPPVLHKRDGTTIPSPTMIKKEPIEQTSAWKQVQPKSANTRQVLALLGQQRGHHVPADASMPPPARPGAMRQHSHSPLSHSKVQSPKQNVIRDVAEEEHEEVADQVMDVADISDLIALDENPIVTSDPRESENPVEEHGPGKSNASEETGFSAELQLLKGAGNPNNTPTSYQIPAVSSSTVTTTNSSLPNVLPTTEKDPVAQASQKCKERLFHHPRWNCVLPATRSACNIPPDQENILERPDSILPSPVGHHFPVGNIPRHILIKLSTKAEERSGILQVPEDDAEDSEDHSIEPENVPTSDISWPESPVRTVKRLADLPPDSSVPEEQDTGESAMFSQRRGANNSHHPDIPSSPPHTSSQSKFQDDPMDDESDLETSVPQAFSYAQQERFPKSQAGRLDELDSRKDPPSDRMSRHVSSSGQLYTHLHLPETSQPLQMTNSSVSGVTLPVTQPPRSPLREEHSISSSAPVMPCSYEVARAPHNTQHGSTFDGSAESKMVSLPDQEDALVERQIQNEQASRPSQRRNLASPPFQDRNTSASPTVRCERASQCETSPARSSPYPPACKDPPIKREAQSPSPPNESRKRVKKSHTNFHFSQDPPISQDPSAHLRSARRQFFTNREMDSPVDESRQRRGSGSSASSQVESELGNSPARSFSARSTRYSVQVKKEHAEEEPNNDSGSRQPSTSGIRRPASSGTNSDTPRVETLVGVKAEAIEDDGPSLSLMETDATSRRTSHEAMDIDIPTGEHYQASAVDLTTTEAQCANTAEDTTHVEETVLLGHSKSPQNEAHIVPPTDAGIADSMGTPGDPTAPSLVEKMMPPTTRPQQTAANDTSVNPRGGADAGLTELGQTEPPGKDPGVTKPTDIFDQFSQAYPEYTGNRKHFENLCGQLEWLRSIERGLHPFLWDDYIIRSRIDFKNYTEGCADEGIDPLPWYKYYVEAIYTPRFKRGIMNPAMLERFFAEQGRPLKPVIHSNVSRMEPAAERGPPSTITPLVDNTPRSRDNHRPRGPRRRGRKTASNLQYGSTGSPLQQIANRPAAHPTTFPATGPSPAPNDKALPSVTSIAHPLPRRPPQPVPAPASGPSPKPPAATAQRPPRGPGQNRPPAPAPLSSATSARAAITSSARAVSNKSLIPLSSRAGPELTAKGIVKHATTRNNDNDNSKRNGNSMPAPSTSTNEKRPNGMPGPPPPASSAQRESSNAKGDKPKPKTMFTMYKEQRKNRSRPGGSRAGSTA</sequence>
<keyword evidence="4" id="KW-0779">Telomere</keyword>
<name>A0A1J9S8I8_9PEZI</name>
<dbReference type="GO" id="GO:0007004">
    <property type="term" value="P:telomere maintenance via telomerase"/>
    <property type="evidence" value="ECO:0007669"/>
    <property type="project" value="InterPro"/>
</dbReference>
<feature type="compositionally biased region" description="Pro residues" evidence="6">
    <location>
        <begin position="1297"/>
        <end position="1315"/>
    </location>
</feature>
<dbReference type="GeneID" id="31020016"/>
<feature type="compositionally biased region" description="Basic and acidic residues" evidence="6">
    <location>
        <begin position="185"/>
        <end position="200"/>
    </location>
</feature>
<feature type="compositionally biased region" description="Low complexity" evidence="6">
    <location>
        <begin position="1336"/>
        <end position="1355"/>
    </location>
</feature>
<dbReference type="GO" id="GO:0042162">
    <property type="term" value="F:telomeric DNA binding"/>
    <property type="evidence" value="ECO:0007669"/>
    <property type="project" value="InterPro"/>
</dbReference>
<feature type="compositionally biased region" description="Low complexity" evidence="6">
    <location>
        <begin position="861"/>
        <end position="873"/>
    </location>
</feature>
<feature type="compositionally biased region" description="Polar residues" evidence="6">
    <location>
        <begin position="904"/>
        <end position="928"/>
    </location>
</feature>
<feature type="compositionally biased region" description="Polar residues" evidence="6">
    <location>
        <begin position="708"/>
        <end position="717"/>
    </location>
</feature>
<accession>A0A1J9S8I8</accession>
<evidence type="ECO:0000256" key="1">
    <source>
        <dbReference type="ARBA" id="ARBA00004123"/>
    </source>
</evidence>
<dbReference type="GO" id="GO:0005697">
    <property type="term" value="C:telomerase holoenzyme complex"/>
    <property type="evidence" value="ECO:0007669"/>
    <property type="project" value="InterPro"/>
</dbReference>
<evidence type="ECO:0000313" key="9">
    <source>
        <dbReference type="Proteomes" id="UP000183809"/>
    </source>
</evidence>
<feature type="compositionally biased region" description="Basic and acidic residues" evidence="6">
    <location>
        <begin position="354"/>
        <end position="367"/>
    </location>
</feature>
<feature type="domain" description="Shelterin complex subunit TPP1/Est3" evidence="7">
    <location>
        <begin position="10"/>
        <end position="133"/>
    </location>
</feature>
<dbReference type="EMBL" id="MNUE01000009">
    <property type="protein sequence ID" value="OJD36823.1"/>
    <property type="molecule type" value="Genomic_DNA"/>
</dbReference>
<evidence type="ECO:0000256" key="3">
    <source>
        <dbReference type="ARBA" id="ARBA00022454"/>
    </source>
</evidence>
<proteinExistence type="predicted"/>
<evidence type="ECO:0000256" key="4">
    <source>
        <dbReference type="ARBA" id="ARBA00022895"/>
    </source>
</evidence>
<feature type="compositionally biased region" description="Basic residues" evidence="6">
    <location>
        <begin position="1234"/>
        <end position="1243"/>
    </location>
</feature>
<keyword evidence="3" id="KW-0158">Chromosome</keyword>
<dbReference type="OrthoDB" id="3538943at2759"/>
<feature type="region of interest" description="Disordered" evidence="6">
    <location>
        <begin position="1012"/>
        <end position="1089"/>
    </location>
</feature>
<dbReference type="GO" id="GO:0000781">
    <property type="term" value="C:chromosome, telomeric region"/>
    <property type="evidence" value="ECO:0007669"/>
    <property type="project" value="UniProtKB-SubCell"/>
</dbReference>
<feature type="compositionally biased region" description="Polar residues" evidence="6">
    <location>
        <begin position="1419"/>
        <end position="1428"/>
    </location>
</feature>
<keyword evidence="5" id="KW-0539">Nucleus</keyword>
<comment type="subcellular location">
    <subcellularLocation>
        <location evidence="2">Chromosome</location>
        <location evidence="2">Telomere</location>
    </subcellularLocation>
    <subcellularLocation>
        <location evidence="1">Nucleus</location>
    </subcellularLocation>
</comment>
<feature type="compositionally biased region" description="Pro residues" evidence="6">
    <location>
        <begin position="1323"/>
        <end position="1335"/>
    </location>
</feature>
<feature type="compositionally biased region" description="Polar residues" evidence="6">
    <location>
        <begin position="1051"/>
        <end position="1063"/>
    </location>
</feature>
<comment type="caution">
    <text evidence="8">The sequence shown here is derived from an EMBL/GenBank/DDBJ whole genome shotgun (WGS) entry which is preliminary data.</text>
</comment>
<feature type="compositionally biased region" description="Polar residues" evidence="6">
    <location>
        <begin position="819"/>
        <end position="832"/>
    </location>
</feature>
<feature type="compositionally biased region" description="Polar residues" evidence="6">
    <location>
        <begin position="874"/>
        <end position="890"/>
    </location>
</feature>
<feature type="compositionally biased region" description="Basic and acidic residues" evidence="6">
    <location>
        <begin position="956"/>
        <end position="966"/>
    </location>
</feature>
<organism evidence="8 9">
    <name type="scientific">Diplodia corticola</name>
    <dbReference type="NCBI Taxonomy" id="236234"/>
    <lineage>
        <taxon>Eukaryota</taxon>
        <taxon>Fungi</taxon>
        <taxon>Dikarya</taxon>
        <taxon>Ascomycota</taxon>
        <taxon>Pezizomycotina</taxon>
        <taxon>Dothideomycetes</taxon>
        <taxon>Dothideomycetes incertae sedis</taxon>
        <taxon>Botryosphaeriales</taxon>
        <taxon>Botryosphaeriaceae</taxon>
        <taxon>Diplodia</taxon>
    </lineage>
</organism>
<dbReference type="STRING" id="236234.A0A1J9S8I8"/>
<dbReference type="Proteomes" id="UP000183809">
    <property type="component" value="Unassembled WGS sequence"/>
</dbReference>
<evidence type="ECO:0000259" key="7">
    <source>
        <dbReference type="Pfam" id="PF10341"/>
    </source>
</evidence>
<feature type="region of interest" description="Disordered" evidence="6">
    <location>
        <begin position="277"/>
        <end position="314"/>
    </location>
</feature>
<protein>
    <submittedName>
        <fullName evidence="8">Telomerase holoenzyme est3 subunit</fullName>
    </submittedName>
</protein>
<feature type="region of interest" description="Disordered" evidence="6">
    <location>
        <begin position="185"/>
        <end position="249"/>
    </location>
</feature>
<feature type="compositionally biased region" description="Polar residues" evidence="6">
    <location>
        <begin position="602"/>
        <end position="613"/>
    </location>
</feature>
<evidence type="ECO:0000256" key="2">
    <source>
        <dbReference type="ARBA" id="ARBA00004574"/>
    </source>
</evidence>